<comment type="function">
    <text evidence="1">Core subunit of the mitochondrial membrane respiratory chain NADH dehydrogenase (Complex I) that is believed to belong to the minimal assembly required for catalysis. Complex I functions in the transfer of electrons from NADH to the respiratory chain. The immediate electron acceptor for the enzyme is believed to be ubiquinone.</text>
</comment>
<accession>E3VW11</accession>
<keyword evidence="9" id="KW-0560">Oxidoreductase</keyword>
<proteinExistence type="inferred from homology"/>
<dbReference type="InterPro" id="IPR001457">
    <property type="entry name" value="NADH_UbQ/plastoQ_OxRdtase_su6"/>
</dbReference>
<keyword evidence="6 8" id="KW-0830">Ubiquinone</keyword>
<sequence length="148" mass="16291">MSIISGIASLLAIGILSPIQSILCLIIIFTSTAIYLYINGFILMGILYILIYVGAIAILFLFIVSLLNIEYTKLIEGNVPLILSILIIILIPLDLTSNINIIENIDYNNIYNELNTVGSLLYTDYAFILIILSIILVLSVIGAIIITR</sequence>
<evidence type="ECO:0000256" key="8">
    <source>
        <dbReference type="RuleBase" id="RU004430"/>
    </source>
</evidence>
<evidence type="ECO:0000256" key="3">
    <source>
        <dbReference type="ARBA" id="ARBA00021095"/>
    </source>
</evidence>
<keyword evidence="8" id="KW-0812">Transmembrane</keyword>
<feature type="transmembrane region" description="Helical" evidence="8">
    <location>
        <begin position="34"/>
        <end position="67"/>
    </location>
</feature>
<dbReference type="EMBL" id="HQ267968">
    <property type="protein sequence ID" value="ADO51034.1"/>
    <property type="molecule type" value="Genomic_DNA"/>
</dbReference>
<dbReference type="PANTHER" id="PTHR33269">
    <property type="entry name" value="NADH-UBIQUINONE OXIDOREDUCTASE CHAIN 6"/>
    <property type="match status" value="1"/>
</dbReference>
<dbReference type="RefSeq" id="YP_003935010.1">
    <property type="nucleotide sequence ID" value="NC_014612.1"/>
</dbReference>
<keyword evidence="8" id="KW-1133">Transmembrane helix</keyword>
<comment type="catalytic activity">
    <reaction evidence="7 8">
        <text>a ubiquinone + NADH + 5 H(+)(in) = a ubiquinol + NAD(+) + 4 H(+)(out)</text>
        <dbReference type="Rhea" id="RHEA:29091"/>
        <dbReference type="Rhea" id="RHEA-COMP:9565"/>
        <dbReference type="Rhea" id="RHEA-COMP:9566"/>
        <dbReference type="ChEBI" id="CHEBI:15378"/>
        <dbReference type="ChEBI" id="CHEBI:16389"/>
        <dbReference type="ChEBI" id="CHEBI:17976"/>
        <dbReference type="ChEBI" id="CHEBI:57540"/>
        <dbReference type="ChEBI" id="CHEBI:57945"/>
        <dbReference type="EC" id="7.1.1.2"/>
    </reaction>
</comment>
<keyword evidence="5 8" id="KW-1278">Translocase</keyword>
<comment type="similarity">
    <text evidence="8">Belongs to the complex I subunit 6 family.</text>
</comment>
<keyword evidence="8" id="KW-0472">Membrane</keyword>
<comment type="subcellular location">
    <subcellularLocation>
        <location evidence="8">Mitochondrion membrane</location>
        <topology evidence="8">Multi-pass membrane protein</topology>
    </subcellularLocation>
</comment>
<evidence type="ECO:0000256" key="7">
    <source>
        <dbReference type="ARBA" id="ARBA00049551"/>
    </source>
</evidence>
<evidence type="ECO:0000256" key="1">
    <source>
        <dbReference type="ARBA" id="ARBA00003257"/>
    </source>
</evidence>
<feature type="transmembrane region" description="Helical" evidence="8">
    <location>
        <begin position="79"/>
        <end position="102"/>
    </location>
</feature>
<keyword evidence="8" id="KW-0520">NAD</keyword>
<evidence type="ECO:0000256" key="2">
    <source>
        <dbReference type="ARBA" id="ARBA00012944"/>
    </source>
</evidence>
<evidence type="ECO:0000256" key="6">
    <source>
        <dbReference type="ARBA" id="ARBA00023075"/>
    </source>
</evidence>
<gene>
    <name evidence="9" type="primary">nad6</name>
</gene>
<dbReference type="InterPro" id="IPR042106">
    <property type="entry name" value="Nuo/plastoQ_OxRdtase_6_NuoJ"/>
</dbReference>
<keyword evidence="8" id="KW-0249">Electron transport</keyword>
<keyword evidence="4 8" id="KW-0679">Respiratory chain</keyword>
<evidence type="ECO:0000256" key="4">
    <source>
        <dbReference type="ARBA" id="ARBA00022660"/>
    </source>
</evidence>
<dbReference type="GeneID" id="9845388"/>
<evidence type="ECO:0000313" key="9">
    <source>
        <dbReference type="EMBL" id="ADO51034.1"/>
    </source>
</evidence>
<dbReference type="GO" id="GO:0016491">
    <property type="term" value="F:oxidoreductase activity"/>
    <property type="evidence" value="ECO:0007669"/>
    <property type="project" value="UniProtKB-KW"/>
</dbReference>
<comment type="function">
    <text evidence="8">Core subunit of the mitochondrial membrane respiratory chain NADH dehydrogenase (Complex I) which catalyzes electron transfer from NADH through the respiratory chain, using ubiquinone as an electron acceptor. Essential for the catalytic activity and assembly of complex I.</text>
</comment>
<dbReference type="GO" id="GO:0031966">
    <property type="term" value="C:mitochondrial membrane"/>
    <property type="evidence" value="ECO:0007669"/>
    <property type="project" value="UniProtKB-SubCell"/>
</dbReference>
<evidence type="ECO:0000256" key="5">
    <source>
        <dbReference type="ARBA" id="ARBA00022967"/>
    </source>
</evidence>
<name>E3VW11_9ASCO</name>
<keyword evidence="8" id="KW-0813">Transport</keyword>
<geneLocation type="mitochondrion" evidence="9"/>
<dbReference type="EC" id="7.1.1.2" evidence="2 8"/>
<feature type="transmembrane region" description="Helical" evidence="8">
    <location>
        <begin position="7"/>
        <end position="28"/>
    </location>
</feature>
<feature type="transmembrane region" description="Helical" evidence="8">
    <location>
        <begin position="122"/>
        <end position="146"/>
    </location>
</feature>
<dbReference type="Pfam" id="PF00499">
    <property type="entry name" value="Oxidored_q3"/>
    <property type="match status" value="1"/>
</dbReference>
<dbReference type="GO" id="GO:0008137">
    <property type="term" value="F:NADH dehydrogenase (ubiquinone) activity"/>
    <property type="evidence" value="ECO:0007669"/>
    <property type="project" value="UniProtKB-UniRule"/>
</dbReference>
<organism evidence="9">
    <name type="scientific">[Candida] alai</name>
    <dbReference type="NCBI Taxonomy" id="434040"/>
    <lineage>
        <taxon>Eukaryota</taxon>
        <taxon>Fungi</taxon>
        <taxon>Dikarya</taxon>
        <taxon>Ascomycota</taxon>
        <taxon>Saccharomycotina</taxon>
        <taxon>Pichiomycetes</taxon>
        <taxon>Debaryomycetaceae</taxon>
        <taxon>Debaryomycetaceae incertae sedis</taxon>
        <taxon>Candida/Debaryomycetaceae clade</taxon>
    </lineage>
</organism>
<dbReference type="AlphaFoldDB" id="E3VW11"/>
<keyword evidence="8 9" id="KW-0496">Mitochondrion</keyword>
<dbReference type="PANTHER" id="PTHR33269:SF17">
    <property type="entry name" value="NADH-UBIQUINONE OXIDOREDUCTASE CHAIN 6"/>
    <property type="match status" value="1"/>
</dbReference>
<reference evidence="9" key="1">
    <citation type="journal article" date="2011" name="Nucleic Acids Res.">
        <title>Evolution of linear chromosomes and multipartite genomes in yeast mitochondria.</title>
        <authorList>
            <person name="Valach M."/>
            <person name="Farkas Z."/>
            <person name="Fricova D."/>
            <person name="Kovac J."/>
            <person name="Brejova B."/>
            <person name="Vinar T."/>
            <person name="Pfeiffer I."/>
            <person name="Kucsera J."/>
            <person name="Tomaska L."/>
            <person name="Lang B.F."/>
            <person name="Nosek J."/>
        </authorList>
    </citation>
    <scope>NUCLEOTIDE SEQUENCE</scope>
</reference>
<dbReference type="Gene3D" id="1.20.120.1200">
    <property type="entry name" value="NADH-ubiquinone/plastoquinone oxidoreductase chain 6, subunit NuoJ"/>
    <property type="match status" value="1"/>
</dbReference>
<protein>
    <recommendedName>
        <fullName evidence="3 8">NADH-ubiquinone oxidoreductase chain 6</fullName>
        <ecNumber evidence="2 8">7.1.1.2</ecNumber>
    </recommendedName>
</protein>